<comment type="caution">
    <text evidence="7">The sequence shown here is derived from an EMBL/GenBank/DDBJ whole genome shotgun (WGS) entry which is preliminary data.</text>
</comment>
<dbReference type="PANTHER" id="PTHR47359">
    <property type="entry name" value="PEPTIDOGLYCAN DL-ENDOPEPTIDASE CWLO"/>
    <property type="match status" value="1"/>
</dbReference>
<evidence type="ECO:0000313" key="7">
    <source>
        <dbReference type="EMBL" id="RKT69410.1"/>
    </source>
</evidence>
<dbReference type="PROSITE" id="PS51935">
    <property type="entry name" value="NLPC_P60"/>
    <property type="match status" value="1"/>
</dbReference>
<dbReference type="Proteomes" id="UP000272729">
    <property type="component" value="Unassembled WGS sequence"/>
</dbReference>
<keyword evidence="4" id="KW-0788">Thiol protease</keyword>
<dbReference type="InterPro" id="IPR051794">
    <property type="entry name" value="PG_Endopeptidase_C40"/>
</dbReference>
<dbReference type="GO" id="GO:0008234">
    <property type="term" value="F:cysteine-type peptidase activity"/>
    <property type="evidence" value="ECO:0007669"/>
    <property type="project" value="UniProtKB-KW"/>
</dbReference>
<evidence type="ECO:0000313" key="8">
    <source>
        <dbReference type="Proteomes" id="UP000272729"/>
    </source>
</evidence>
<dbReference type="AlphaFoldDB" id="A0A495X5U3"/>
<evidence type="ECO:0000256" key="5">
    <source>
        <dbReference type="SAM" id="SignalP"/>
    </source>
</evidence>
<organism evidence="7 8">
    <name type="scientific">Saccharothrix variisporea</name>
    <dbReference type="NCBI Taxonomy" id="543527"/>
    <lineage>
        <taxon>Bacteria</taxon>
        <taxon>Bacillati</taxon>
        <taxon>Actinomycetota</taxon>
        <taxon>Actinomycetes</taxon>
        <taxon>Pseudonocardiales</taxon>
        <taxon>Pseudonocardiaceae</taxon>
        <taxon>Saccharothrix</taxon>
    </lineage>
</organism>
<dbReference type="Pfam" id="PF00877">
    <property type="entry name" value="NLPC_P60"/>
    <property type="match status" value="1"/>
</dbReference>
<dbReference type="SUPFAM" id="SSF54001">
    <property type="entry name" value="Cysteine proteinases"/>
    <property type="match status" value="1"/>
</dbReference>
<keyword evidence="5" id="KW-0732">Signal</keyword>
<evidence type="ECO:0000256" key="3">
    <source>
        <dbReference type="ARBA" id="ARBA00022801"/>
    </source>
</evidence>
<evidence type="ECO:0000256" key="4">
    <source>
        <dbReference type="ARBA" id="ARBA00022807"/>
    </source>
</evidence>
<name>A0A495X5U3_9PSEU</name>
<dbReference type="PANTHER" id="PTHR47359:SF3">
    <property type="entry name" value="NLP_P60 DOMAIN-CONTAINING PROTEIN-RELATED"/>
    <property type="match status" value="1"/>
</dbReference>
<feature type="signal peptide" evidence="5">
    <location>
        <begin position="1"/>
        <end position="17"/>
    </location>
</feature>
<protein>
    <submittedName>
        <fullName evidence="7">NlpC/P60 family protein</fullName>
    </submittedName>
</protein>
<dbReference type="RefSeq" id="WP_121231084.1">
    <property type="nucleotide sequence ID" value="NZ_JBIUBA010000002.1"/>
</dbReference>
<keyword evidence="2" id="KW-0645">Protease</keyword>
<comment type="similarity">
    <text evidence="1">Belongs to the peptidase C40 family.</text>
</comment>
<keyword evidence="8" id="KW-1185">Reference proteome</keyword>
<dbReference type="InterPro" id="IPR038765">
    <property type="entry name" value="Papain-like_cys_pep_sf"/>
</dbReference>
<keyword evidence="3" id="KW-0378">Hydrolase</keyword>
<dbReference type="EMBL" id="RBXR01000001">
    <property type="protein sequence ID" value="RKT69410.1"/>
    <property type="molecule type" value="Genomic_DNA"/>
</dbReference>
<feature type="chain" id="PRO_5038576601" evidence="5">
    <location>
        <begin position="18"/>
        <end position="360"/>
    </location>
</feature>
<dbReference type="OrthoDB" id="5496837at2"/>
<dbReference type="Gene3D" id="3.90.1720.10">
    <property type="entry name" value="endopeptidase domain like (from Nostoc punctiforme)"/>
    <property type="match status" value="1"/>
</dbReference>
<gene>
    <name evidence="7" type="ORF">DFJ66_2631</name>
</gene>
<evidence type="ECO:0000259" key="6">
    <source>
        <dbReference type="PROSITE" id="PS51935"/>
    </source>
</evidence>
<accession>A0A495X5U3</accession>
<dbReference type="InterPro" id="IPR000064">
    <property type="entry name" value="NLP_P60_dom"/>
</dbReference>
<evidence type="ECO:0000256" key="2">
    <source>
        <dbReference type="ARBA" id="ARBA00022670"/>
    </source>
</evidence>
<feature type="domain" description="NlpC/P60" evidence="6">
    <location>
        <begin position="216"/>
        <end position="357"/>
    </location>
</feature>
<evidence type="ECO:0000256" key="1">
    <source>
        <dbReference type="ARBA" id="ARBA00007074"/>
    </source>
</evidence>
<proteinExistence type="inferred from homology"/>
<reference evidence="7 8" key="1">
    <citation type="submission" date="2018-10" db="EMBL/GenBank/DDBJ databases">
        <title>Sequencing the genomes of 1000 actinobacteria strains.</title>
        <authorList>
            <person name="Klenk H.-P."/>
        </authorList>
    </citation>
    <scope>NUCLEOTIDE SEQUENCE [LARGE SCALE GENOMIC DNA]</scope>
    <source>
        <strain evidence="7 8">DSM 43911</strain>
    </source>
</reference>
<sequence length="360" mass="36922">MKLFSAFAAMAVSLVLAAGMLMPHRRADADTDPASCPGAQVDETVGGVHLSPAQTAVIEAILSASKGMGISRRGATIALQTAMQESTLRADVVVGEAVGAFQQIAPGPFSAYAGYDRTDPSAAAKGFFTVLLRRVPGYPTDPRPNHELAQVVQASGAGAALYAKHQSWAEAVTAVSFSGTEPASACAAGPVSVQVVGNTVKLPPQAGVSGTVVAGTAQVAKAIAAALAWLGTPYAWGGGDENGPTRGIRDNGVADAHGDYLKVGFDCSGLTLYAYAQAGVRLTRPSDAQLTGAPLVVPFSRARPGDLLFWGTHHVALYLGVLDSRHLMVEAPASGDVVKVSQVRLGGDFRGLAARPVPQQ</sequence>
<dbReference type="GO" id="GO:0006508">
    <property type="term" value="P:proteolysis"/>
    <property type="evidence" value="ECO:0007669"/>
    <property type="project" value="UniProtKB-KW"/>
</dbReference>